<feature type="compositionally biased region" description="Low complexity" evidence="1">
    <location>
        <begin position="187"/>
        <end position="201"/>
    </location>
</feature>
<dbReference type="AlphaFoldDB" id="A0A369JSK2"/>
<organism evidence="2 3">
    <name type="scientific">Hypsizygus marmoreus</name>
    <name type="common">White beech mushroom</name>
    <name type="synonym">Agaricus marmoreus</name>
    <dbReference type="NCBI Taxonomy" id="39966"/>
    <lineage>
        <taxon>Eukaryota</taxon>
        <taxon>Fungi</taxon>
        <taxon>Dikarya</taxon>
        <taxon>Basidiomycota</taxon>
        <taxon>Agaricomycotina</taxon>
        <taxon>Agaricomycetes</taxon>
        <taxon>Agaricomycetidae</taxon>
        <taxon>Agaricales</taxon>
        <taxon>Tricholomatineae</taxon>
        <taxon>Lyophyllaceae</taxon>
        <taxon>Hypsizygus</taxon>
    </lineage>
</organism>
<dbReference type="Proteomes" id="UP000076154">
    <property type="component" value="Unassembled WGS sequence"/>
</dbReference>
<reference evidence="2" key="1">
    <citation type="submission" date="2018-04" db="EMBL/GenBank/DDBJ databases">
        <title>Whole genome sequencing of Hypsizygus marmoreus.</title>
        <authorList>
            <person name="Choi I.-G."/>
            <person name="Min B."/>
            <person name="Kim J.-G."/>
            <person name="Kim S."/>
            <person name="Oh Y.-L."/>
            <person name="Kong W.-S."/>
            <person name="Park H."/>
            <person name="Jeong J."/>
            <person name="Song E.-S."/>
        </authorList>
    </citation>
    <scope>NUCLEOTIDE SEQUENCE [LARGE SCALE GENOMIC DNA]</scope>
    <source>
        <strain evidence="2">51987-8</strain>
    </source>
</reference>
<gene>
    <name evidence="2" type="ORF">Hypma_007992</name>
</gene>
<evidence type="ECO:0000313" key="2">
    <source>
        <dbReference type="EMBL" id="RDB24778.1"/>
    </source>
</evidence>
<keyword evidence="3" id="KW-1185">Reference proteome</keyword>
<comment type="caution">
    <text evidence="2">The sequence shown here is derived from an EMBL/GenBank/DDBJ whole genome shotgun (WGS) entry which is preliminary data.</text>
</comment>
<evidence type="ECO:0000256" key="1">
    <source>
        <dbReference type="SAM" id="MobiDB-lite"/>
    </source>
</evidence>
<proteinExistence type="predicted"/>
<feature type="compositionally biased region" description="Basic and acidic residues" evidence="1">
    <location>
        <begin position="202"/>
        <end position="217"/>
    </location>
</feature>
<dbReference type="InParanoid" id="A0A369JSK2"/>
<feature type="region of interest" description="Disordered" evidence="1">
    <location>
        <begin position="151"/>
        <end position="261"/>
    </location>
</feature>
<protein>
    <submittedName>
        <fullName evidence="2">Uncharacterized protein</fullName>
    </submittedName>
</protein>
<dbReference type="OrthoDB" id="3164380at2759"/>
<accession>A0A369JSK2</accession>
<sequence length="261" mass="28690">MMSSDVLANFSCLDELTQVIYQSVYRFVVLSAVSDKWTIHLGLAGPEGRWWRGSWTKDDILKIVGSKSSDKLLETFAEKLAEAFRQGELHIGDWSTEEGANIKLTIAPSSKRPMEMALVELSSAEAASHATDIFLDIALQAQSRRCHLHPDQFASSLAPPPPRRIETESSDRPIAPKPKRAPDANVAQSAEASSSASTEQKALLEIKALKAELDKQKQRMTPPDPRAKPGAPSKPLKGASLANPNKKARKYQAIEFESDEE</sequence>
<evidence type="ECO:0000313" key="3">
    <source>
        <dbReference type="Proteomes" id="UP000076154"/>
    </source>
</evidence>
<name>A0A369JSK2_HYPMA</name>
<dbReference type="EMBL" id="LUEZ02000041">
    <property type="protein sequence ID" value="RDB24778.1"/>
    <property type="molecule type" value="Genomic_DNA"/>
</dbReference>